<dbReference type="InterPro" id="IPR001460">
    <property type="entry name" value="PCN-bd_Tpept"/>
</dbReference>
<dbReference type="GO" id="GO:0008658">
    <property type="term" value="F:penicillin binding"/>
    <property type="evidence" value="ECO:0007669"/>
    <property type="project" value="InterPro"/>
</dbReference>
<comment type="catalytic activity">
    <reaction evidence="13">
        <text>[GlcNAc-(1-&gt;4)-Mur2Ac(oyl-L-Ala-gamma-D-Glu-L-Lys-D-Ala-D-Ala)](n)-di-trans,octa-cis-undecaprenyl diphosphate + beta-D-GlcNAc-(1-&gt;4)-Mur2Ac(oyl-L-Ala-gamma-D-Glu-L-Lys-D-Ala-D-Ala)-di-trans,octa-cis-undecaprenyl diphosphate = [GlcNAc-(1-&gt;4)-Mur2Ac(oyl-L-Ala-gamma-D-Glu-L-Lys-D-Ala-D-Ala)](n+1)-di-trans,octa-cis-undecaprenyl diphosphate + di-trans,octa-cis-undecaprenyl diphosphate + H(+)</text>
        <dbReference type="Rhea" id="RHEA:23708"/>
        <dbReference type="Rhea" id="RHEA-COMP:9602"/>
        <dbReference type="Rhea" id="RHEA-COMP:9603"/>
        <dbReference type="ChEBI" id="CHEBI:15378"/>
        <dbReference type="ChEBI" id="CHEBI:58405"/>
        <dbReference type="ChEBI" id="CHEBI:60033"/>
        <dbReference type="ChEBI" id="CHEBI:78435"/>
        <dbReference type="EC" id="2.4.99.28"/>
    </reaction>
</comment>
<feature type="region of interest" description="Disordered" evidence="14">
    <location>
        <begin position="688"/>
        <end position="734"/>
    </location>
</feature>
<evidence type="ECO:0000256" key="4">
    <source>
        <dbReference type="ARBA" id="ARBA00022670"/>
    </source>
</evidence>
<evidence type="ECO:0000256" key="7">
    <source>
        <dbReference type="ARBA" id="ARBA00022801"/>
    </source>
</evidence>
<dbReference type="InterPro" id="IPR023346">
    <property type="entry name" value="Lysozyme-like_dom_sf"/>
</dbReference>
<evidence type="ECO:0000259" key="16">
    <source>
        <dbReference type="Pfam" id="PF00905"/>
    </source>
</evidence>
<dbReference type="GO" id="GO:0009252">
    <property type="term" value="P:peptidoglycan biosynthetic process"/>
    <property type="evidence" value="ECO:0007669"/>
    <property type="project" value="UniProtKB-KW"/>
</dbReference>
<evidence type="ECO:0000256" key="2">
    <source>
        <dbReference type="ARBA" id="ARBA00007739"/>
    </source>
</evidence>
<evidence type="ECO:0000256" key="13">
    <source>
        <dbReference type="ARBA" id="ARBA00049902"/>
    </source>
</evidence>
<keyword evidence="6" id="KW-0808">Transferase</keyword>
<dbReference type="GO" id="GO:0008955">
    <property type="term" value="F:peptidoglycan glycosyltransferase activity"/>
    <property type="evidence" value="ECO:0007669"/>
    <property type="project" value="UniProtKB-EC"/>
</dbReference>
<keyword evidence="15" id="KW-1133">Transmembrane helix</keyword>
<evidence type="ECO:0000256" key="11">
    <source>
        <dbReference type="ARBA" id="ARBA00023316"/>
    </source>
</evidence>
<proteinExistence type="inferred from homology"/>
<keyword evidence="4" id="KW-0645">Protease</keyword>
<dbReference type="InterPro" id="IPR050396">
    <property type="entry name" value="Glycosyltr_51/Transpeptidase"/>
</dbReference>
<organism evidence="18 19">
    <name type="scientific">Microlunatus sagamiharensis</name>
    <dbReference type="NCBI Taxonomy" id="546874"/>
    <lineage>
        <taxon>Bacteria</taxon>
        <taxon>Bacillati</taxon>
        <taxon>Actinomycetota</taxon>
        <taxon>Actinomycetes</taxon>
        <taxon>Propionibacteriales</taxon>
        <taxon>Propionibacteriaceae</taxon>
        <taxon>Microlunatus</taxon>
    </lineage>
</organism>
<comment type="similarity">
    <text evidence="2">In the N-terminal section; belongs to the glycosyltransferase 51 family.</text>
</comment>
<accession>A0A1H2M2M1</accession>
<keyword evidence="19" id="KW-1185">Reference proteome</keyword>
<keyword evidence="8" id="KW-0133">Cell shape</keyword>
<dbReference type="GO" id="GO:0006508">
    <property type="term" value="P:proteolysis"/>
    <property type="evidence" value="ECO:0007669"/>
    <property type="project" value="UniProtKB-KW"/>
</dbReference>
<evidence type="ECO:0000256" key="5">
    <source>
        <dbReference type="ARBA" id="ARBA00022676"/>
    </source>
</evidence>
<dbReference type="InterPro" id="IPR001264">
    <property type="entry name" value="Glyco_trans_51"/>
</dbReference>
<dbReference type="InterPro" id="IPR012338">
    <property type="entry name" value="Beta-lactam/transpept-like"/>
</dbReference>
<dbReference type="PANTHER" id="PTHR32282">
    <property type="entry name" value="BINDING PROTEIN TRANSPEPTIDASE, PUTATIVE-RELATED"/>
    <property type="match status" value="1"/>
</dbReference>
<dbReference type="Proteomes" id="UP000198825">
    <property type="component" value="Chromosome I"/>
</dbReference>
<keyword evidence="3 18" id="KW-0121">Carboxypeptidase</keyword>
<keyword evidence="5" id="KW-0328">Glycosyltransferase</keyword>
<evidence type="ECO:0000256" key="15">
    <source>
        <dbReference type="SAM" id="Phobius"/>
    </source>
</evidence>
<dbReference type="InterPro" id="IPR036950">
    <property type="entry name" value="PBP_transglycosylase"/>
</dbReference>
<dbReference type="STRING" id="546874.SAMN04488544_1301"/>
<sequence>MTPPTLTPARRPRHVLRAGGLFVLVSVVCGLLVTAAALPLVGGAAWGAKEAREGMASLPLEFDAPAQSQRTRVLDADGKVIAYFYDQNRDYVTLDDIAPVMRTALISIEDHRFYEHGPLDAQGTLRAFVTNLFAGGVTQGGSTLTQQYVKQVQVNAAALKGDESGVEAATDSSYQRKLRELRYAVSVEDTMSKDQILERYLNIAYFGGGAYGIEAASEHYFGTSAAKLTLPQAAMLAGLVQNPNGYDPVAHPDAGIQRRNVVLDRMAELGTASQAAVTKAKKSKFDAKAGDDVASGCQSTDYPFICDYVKRTVLTMPSLGKTEKAREQALMRGGLTIRTAIDPSTQDAVQKAVSGAVGAKDPVIAAMDMIEPGTGRIIAMAQSRPVMGASAKKGQTYWNYSVSPEMGGAQGFQAGSTFKAFTAAAALEQGVPLSQRYDAKARMDFSGARFDSCEGNVPIVGEFPVSNSTGVNGSMDMYRAADFSVNTYFVQLALDVGMCDVTKMAEKLGVESNTPGQPISSYDSLPSFTLGTAETNPLSVANAYATFASGGIHCDPVIVTKVTDSSGKSLEVPDAGCKRVISEDVASAMDSLLSSVVTRGTGARARTADGRPQAGKTGTIDSNAAVWYAGYTPQVAGAAMISIDKERKTPTSLKGYTVPSTSLYLEGSGSGDAGRRIWKPAMEQYLQGKPAEAFPSPPADLVRGPSPFGRGQGTGQDGRDGEYGAGQQPGPGGR</sequence>
<evidence type="ECO:0000259" key="17">
    <source>
        <dbReference type="Pfam" id="PF00912"/>
    </source>
</evidence>
<keyword evidence="10" id="KW-0511">Multifunctional enzyme</keyword>
<dbReference type="AlphaFoldDB" id="A0A1H2M2M1"/>
<evidence type="ECO:0000256" key="8">
    <source>
        <dbReference type="ARBA" id="ARBA00022960"/>
    </source>
</evidence>
<evidence type="ECO:0000256" key="14">
    <source>
        <dbReference type="SAM" id="MobiDB-lite"/>
    </source>
</evidence>
<evidence type="ECO:0000256" key="9">
    <source>
        <dbReference type="ARBA" id="ARBA00022984"/>
    </source>
</evidence>
<evidence type="ECO:0000256" key="3">
    <source>
        <dbReference type="ARBA" id="ARBA00022645"/>
    </source>
</evidence>
<dbReference type="GO" id="GO:0071555">
    <property type="term" value="P:cell wall organization"/>
    <property type="evidence" value="ECO:0007669"/>
    <property type="project" value="UniProtKB-KW"/>
</dbReference>
<keyword evidence="11" id="KW-0961">Cell wall biogenesis/degradation</keyword>
<keyword evidence="9" id="KW-0573">Peptidoglycan synthesis</keyword>
<dbReference type="PANTHER" id="PTHR32282:SF33">
    <property type="entry name" value="PEPTIDOGLYCAN GLYCOSYLTRANSFERASE"/>
    <property type="match status" value="1"/>
</dbReference>
<evidence type="ECO:0000256" key="10">
    <source>
        <dbReference type="ARBA" id="ARBA00023268"/>
    </source>
</evidence>
<evidence type="ECO:0000256" key="6">
    <source>
        <dbReference type="ARBA" id="ARBA00022679"/>
    </source>
</evidence>
<feature type="domain" description="Glycosyl transferase family 51" evidence="17">
    <location>
        <begin position="78"/>
        <end position="266"/>
    </location>
</feature>
<protein>
    <submittedName>
        <fullName evidence="18">Membrane carboxypeptidase (Penicillin-binding protein)</fullName>
    </submittedName>
</protein>
<dbReference type="GO" id="GO:0009002">
    <property type="term" value="F:serine-type D-Ala-D-Ala carboxypeptidase activity"/>
    <property type="evidence" value="ECO:0007669"/>
    <property type="project" value="UniProtKB-EC"/>
</dbReference>
<evidence type="ECO:0000256" key="1">
    <source>
        <dbReference type="ARBA" id="ARBA00007090"/>
    </source>
</evidence>
<dbReference type="Pfam" id="PF00905">
    <property type="entry name" value="Transpeptidase"/>
    <property type="match status" value="1"/>
</dbReference>
<gene>
    <name evidence="18" type="ORF">SAMN04488544_1301</name>
</gene>
<keyword evidence="15" id="KW-0472">Membrane</keyword>
<dbReference type="RefSeq" id="WP_091073739.1">
    <property type="nucleotide sequence ID" value="NZ_LT629799.1"/>
</dbReference>
<evidence type="ECO:0000313" key="19">
    <source>
        <dbReference type="Proteomes" id="UP000198825"/>
    </source>
</evidence>
<feature type="transmembrane region" description="Helical" evidence="15">
    <location>
        <begin position="21"/>
        <end position="46"/>
    </location>
</feature>
<name>A0A1H2M2M1_9ACTN</name>
<keyword evidence="15" id="KW-0812">Transmembrane</keyword>
<evidence type="ECO:0000256" key="12">
    <source>
        <dbReference type="ARBA" id="ARBA00034000"/>
    </source>
</evidence>
<dbReference type="FunFam" id="1.10.3810.10:FF:000001">
    <property type="entry name" value="Penicillin-binding protein 1A"/>
    <property type="match status" value="1"/>
</dbReference>
<dbReference type="GO" id="GO:0030288">
    <property type="term" value="C:outer membrane-bounded periplasmic space"/>
    <property type="evidence" value="ECO:0007669"/>
    <property type="project" value="TreeGrafter"/>
</dbReference>
<dbReference type="EMBL" id="LT629799">
    <property type="protein sequence ID" value="SDU87513.1"/>
    <property type="molecule type" value="Genomic_DNA"/>
</dbReference>
<reference evidence="19" key="1">
    <citation type="submission" date="2016-10" db="EMBL/GenBank/DDBJ databases">
        <authorList>
            <person name="Varghese N."/>
            <person name="Submissions S."/>
        </authorList>
    </citation>
    <scope>NUCLEOTIDE SEQUENCE [LARGE SCALE GENOMIC DNA]</scope>
    <source>
        <strain evidence="19">DSM 21743</strain>
    </source>
</reference>
<feature type="compositionally biased region" description="Gly residues" evidence="14">
    <location>
        <begin position="723"/>
        <end position="734"/>
    </location>
</feature>
<comment type="catalytic activity">
    <reaction evidence="12">
        <text>Preferential cleavage: (Ac)2-L-Lys-D-Ala-|-D-Ala. Also transpeptidation of peptidyl-alanyl moieties that are N-acyl substituents of D-alanine.</text>
        <dbReference type="EC" id="3.4.16.4"/>
    </reaction>
</comment>
<dbReference type="GO" id="GO:0008360">
    <property type="term" value="P:regulation of cell shape"/>
    <property type="evidence" value="ECO:0007669"/>
    <property type="project" value="UniProtKB-KW"/>
</dbReference>
<keyword evidence="7" id="KW-0378">Hydrolase</keyword>
<dbReference type="SUPFAM" id="SSF53955">
    <property type="entry name" value="Lysozyme-like"/>
    <property type="match status" value="1"/>
</dbReference>
<dbReference type="Gene3D" id="3.40.710.10">
    <property type="entry name" value="DD-peptidase/beta-lactamase superfamily"/>
    <property type="match status" value="1"/>
</dbReference>
<dbReference type="OrthoDB" id="9766909at2"/>
<feature type="domain" description="Penicillin-binding protein transpeptidase" evidence="16">
    <location>
        <begin position="369"/>
        <end position="641"/>
    </location>
</feature>
<dbReference type="Gene3D" id="1.10.3810.10">
    <property type="entry name" value="Biosynthetic peptidoglycan transglycosylase-like"/>
    <property type="match status" value="1"/>
</dbReference>
<dbReference type="Pfam" id="PF00912">
    <property type="entry name" value="Transgly"/>
    <property type="match status" value="1"/>
</dbReference>
<comment type="similarity">
    <text evidence="1">In the C-terminal section; belongs to the transpeptidase family.</text>
</comment>
<dbReference type="SUPFAM" id="SSF56601">
    <property type="entry name" value="beta-lactamase/transpeptidase-like"/>
    <property type="match status" value="1"/>
</dbReference>
<evidence type="ECO:0000313" key="18">
    <source>
        <dbReference type="EMBL" id="SDU87513.1"/>
    </source>
</evidence>